<dbReference type="RefSeq" id="WP_109092696.1">
    <property type="nucleotide sequence ID" value="NZ_QETB01000001.1"/>
</dbReference>
<evidence type="ECO:0000313" key="2">
    <source>
        <dbReference type="EMBL" id="PWF27196.1"/>
    </source>
</evidence>
<organism evidence="2 3">
    <name type="scientific">Ancrocorticia populi</name>
    <dbReference type="NCBI Taxonomy" id="2175228"/>
    <lineage>
        <taxon>Bacteria</taxon>
        <taxon>Bacillati</taxon>
        <taxon>Actinomycetota</taxon>
        <taxon>Actinomycetes</taxon>
        <taxon>Actinomycetales</taxon>
        <taxon>Actinomycetaceae</taxon>
        <taxon>Ancrocorticia</taxon>
    </lineage>
</organism>
<feature type="compositionally biased region" description="Acidic residues" evidence="1">
    <location>
        <begin position="230"/>
        <end position="253"/>
    </location>
</feature>
<feature type="compositionally biased region" description="Basic and acidic residues" evidence="1">
    <location>
        <begin position="309"/>
        <end position="318"/>
    </location>
</feature>
<feature type="compositionally biased region" description="Basic and acidic residues" evidence="1">
    <location>
        <begin position="454"/>
        <end position="468"/>
    </location>
</feature>
<dbReference type="OrthoDB" id="9757917at2"/>
<feature type="compositionally biased region" description="Polar residues" evidence="1">
    <location>
        <begin position="1416"/>
        <end position="1425"/>
    </location>
</feature>
<feature type="region of interest" description="Disordered" evidence="1">
    <location>
        <begin position="1511"/>
        <end position="1540"/>
    </location>
</feature>
<accession>A0A2V1K6W4</accession>
<keyword evidence="3" id="KW-1185">Reference proteome</keyword>
<feature type="region of interest" description="Disordered" evidence="1">
    <location>
        <begin position="1"/>
        <end position="63"/>
    </location>
</feature>
<feature type="region of interest" description="Disordered" evidence="1">
    <location>
        <begin position="1416"/>
        <end position="1454"/>
    </location>
</feature>
<protein>
    <recommendedName>
        <fullName evidence="4">DNA helicase</fullName>
    </recommendedName>
</protein>
<gene>
    <name evidence="2" type="ORF">DD236_02000</name>
</gene>
<feature type="compositionally biased region" description="Low complexity" evidence="1">
    <location>
        <begin position="266"/>
        <end position="282"/>
    </location>
</feature>
<feature type="region of interest" description="Disordered" evidence="1">
    <location>
        <begin position="441"/>
        <end position="468"/>
    </location>
</feature>
<evidence type="ECO:0000256" key="1">
    <source>
        <dbReference type="SAM" id="MobiDB-lite"/>
    </source>
</evidence>
<sequence>MTPFFKRKRDRGEVPEVPTSPETSVTLDNDPGTEAQGDVVTSSSPAPEADEDPRPEGPSAHEMVDRAFYKWRRQLAEESGAAVKPLSSLDPSVVDLSSQHPTGGAQLASGMPTLLSSLIREEGALQVARGRLASLQHQLSLLNETYGYAPVSFAIGEISWRSQAQSSPISEPTDSDDPDSELAGADVEGTSSGDAARSAAPSPEDSSPVSPEPAASTSPVSASAEPASSIDDDSDGLELDFEGFGEEENESEVPEWAKDPAEEAEPPAQTESPAQPEAAAENEMVEPAETSTQAESPAQAESPSQSEARVVEAAEPEERTEAALYREVRLTAHGDADAYITLTAKCKVNPALEKELIAAGANPDDLKEIHKLVADPTEEEAGLTELRDLCRRYLDDYGYEPKVLLGNFTHPGAVLLADLEAMHPYIESSGVMAALAGDKQTRGLSSAPLPPPELSDRSPEAERGAGDRDVEELAAIEAVASGRSVVINTPPGSEKVGTLAGIVADAAASGRSVLYIPGGATAGRALIDELENLDLGDIALDFSDVESVAMRLRTGMRLRHKDAPSVQISANRSQLVSVRKELTSYFDALHSVDEEWGESVYSLLERLAELTATEDGPTSRIRVQDDALKTLHESREEVIDQFTELARLGTFSPHGAASAWTGSRINTVDEATKALERATRLSQESLPVVIAQAQRGAGEASITRAASLDEWVEQIKMLSGIADTLDVFLPQVYERSAEQMVIATGSNEWREQHGHSMKRSERRHLTRQARDLVRPGATATDLHAELVKVQDLRDVWRRYSSEGGWPTLPDGMNQIKIIASEVYNEVEALEAVLAPGTDLSGMPFEDLLVYLRQLASGQDAMATLPRRNALIDDLQDAALGDIYDELASRHVAADKVRGEIELIYTNSVFERLVVRSPLLSGMGPGELTRLTEEFRYLDKEHTATLAGPVHRAVVRLMRETISKRREETVALDEHLARYDSGGLRDAITSYTRIVQVARPVWVMPSMMAAEFIPAMPWVDLVIMDEMDAAKLHSSISMLMRGRQIVVMGDMRRATADSAIKALADVLPVCPLPTIRAKYDELATQTLREQGYGDLLQMVPALPRTDRARLVTVNGRGVPSPATGTVEGTQAEVDAVVDMVVEHTLTQPEKSLAVVCVSEHHAARVREAMRQTIAKSTVLGSLTERDTHEPFVILDITKCSGLRRDSVILSVGYGKTVHGRVLHSFGSLATPRGVAGLVDAVEAARGELTIISALGPGEIGVENITAPGPRLLGKLIDRAGGAVVQLDPTESGAPVAPLLAELSARLERAGWQTAAHFGYEDGVRIPLVAGHSRFRGTWRVAILIDDDEYVAEQSLRRRDRYWVERLTSRGWSVFRTFSTSLFVDPKGQAQAVIDILEKTKRSELGAAVLPVEPAPSLTNDSWSVSTPAPLPAPAPQPAEVRAKPRGTRPQLTPGLPLAAYSDDQLDDIVTWISSDGVPRTEDELVAAIREELDIHRRGSQTDAVLRNVVSRSRAGQEDEFGAGEGPATLGDITAVRPDDEA</sequence>
<dbReference type="Proteomes" id="UP000245283">
    <property type="component" value="Unassembled WGS sequence"/>
</dbReference>
<feature type="compositionally biased region" description="Low complexity" evidence="1">
    <location>
        <begin position="195"/>
        <end position="229"/>
    </location>
</feature>
<evidence type="ECO:0000313" key="3">
    <source>
        <dbReference type="Proteomes" id="UP000245283"/>
    </source>
</evidence>
<proteinExistence type="predicted"/>
<reference evidence="3" key="1">
    <citation type="submission" date="2018-05" db="EMBL/GenBank/DDBJ databases">
        <authorList>
            <person name="Li Y."/>
        </authorList>
    </citation>
    <scope>NUCLEOTIDE SEQUENCE [LARGE SCALE GENOMIC DNA]</scope>
    <source>
        <strain evidence="3">sk1b4</strain>
    </source>
</reference>
<feature type="compositionally biased region" description="Polar residues" evidence="1">
    <location>
        <begin position="289"/>
        <end position="306"/>
    </location>
</feature>
<name>A0A2V1K6W4_9ACTO</name>
<evidence type="ECO:0008006" key="4">
    <source>
        <dbReference type="Google" id="ProtNLM"/>
    </source>
</evidence>
<dbReference type="EMBL" id="QETB01000001">
    <property type="protein sequence ID" value="PWF27196.1"/>
    <property type="molecule type" value="Genomic_DNA"/>
</dbReference>
<feature type="region of interest" description="Disordered" evidence="1">
    <location>
        <begin position="164"/>
        <end position="318"/>
    </location>
</feature>
<comment type="caution">
    <text evidence="2">The sequence shown here is derived from an EMBL/GenBank/DDBJ whole genome shotgun (WGS) entry which is preliminary data.</text>
</comment>